<reference evidence="6" key="1">
    <citation type="submission" date="2016-03" db="EMBL/GenBank/DDBJ databases">
        <title>Mechanisms controlling the formation of the plant cell surface in tip-growing cells are functionally conserved among land plants.</title>
        <authorList>
            <person name="Honkanen S."/>
            <person name="Jones V.A."/>
            <person name="Morieri G."/>
            <person name="Champion C."/>
            <person name="Hetherington A.J."/>
            <person name="Kelly S."/>
            <person name="Saint-Marcoux D."/>
            <person name="Proust H."/>
            <person name="Prescott H."/>
            <person name="Dolan L."/>
        </authorList>
    </citation>
    <scope>NUCLEOTIDE SEQUENCE [LARGE SCALE GENOMIC DNA]</scope>
    <source>
        <tissue evidence="6">Whole gametophyte</tissue>
    </source>
</reference>
<sequence length="260" mass="28844">MTEVWLHVYDVTNSMSVKANNAIIQLNKLMRDGIGVGGIFHGAIQVYDEEWSFGFCETGSGVFSCPPKENPMYTYRESVHLGTTNLSHSEVNVIIRTMIAEWPGCDYDLLSKNCNHFCEAFCAELHVDKLPLWVNRFAKTGDAAVEVAGNTMERLKQAKAEVVTAGKVAYRFLFGGPTSSTVSPDPGLSDSRQNGSNSSRRFTFSRTPSRILGRTPIDSPVEERGVKENASKEEQDRKAPFALLREASLSTLLRMGEPKR</sequence>
<dbReference type="InterPro" id="IPR042266">
    <property type="entry name" value="PPPDE_sf"/>
</dbReference>
<accession>A0A176VL58</accession>
<feature type="compositionally biased region" description="Low complexity" evidence="4">
    <location>
        <begin position="198"/>
        <end position="210"/>
    </location>
</feature>
<dbReference type="Pfam" id="PF05903">
    <property type="entry name" value="Peptidase_C97"/>
    <property type="match status" value="1"/>
</dbReference>
<evidence type="ECO:0000256" key="4">
    <source>
        <dbReference type="SAM" id="MobiDB-lite"/>
    </source>
</evidence>
<dbReference type="PROSITE" id="PS51858">
    <property type="entry name" value="PPPDE"/>
    <property type="match status" value="1"/>
</dbReference>
<evidence type="ECO:0000313" key="6">
    <source>
        <dbReference type="EMBL" id="OAE21664.1"/>
    </source>
</evidence>
<feature type="compositionally biased region" description="Basic and acidic residues" evidence="4">
    <location>
        <begin position="221"/>
        <end position="239"/>
    </location>
</feature>
<proteinExistence type="inferred from homology"/>
<evidence type="ECO:0000256" key="1">
    <source>
        <dbReference type="ARBA" id="ARBA00008140"/>
    </source>
</evidence>
<feature type="domain" description="PPPDE" evidence="5">
    <location>
        <begin position="2"/>
        <end position="149"/>
    </location>
</feature>
<dbReference type="InterPro" id="IPR008580">
    <property type="entry name" value="PPPDE_dom"/>
</dbReference>
<dbReference type="GO" id="GO:0016579">
    <property type="term" value="P:protein deubiquitination"/>
    <property type="evidence" value="ECO:0007669"/>
    <property type="project" value="TreeGrafter"/>
</dbReference>
<dbReference type="PANTHER" id="PTHR12378:SF9">
    <property type="entry name" value="OS06G0107000 PROTEIN"/>
    <property type="match status" value="1"/>
</dbReference>
<dbReference type="GO" id="GO:0101005">
    <property type="term" value="F:deubiquitinase activity"/>
    <property type="evidence" value="ECO:0007669"/>
    <property type="project" value="TreeGrafter"/>
</dbReference>
<gene>
    <name evidence="6" type="ORF">AXG93_4170s1050</name>
</gene>
<keyword evidence="7" id="KW-1185">Reference proteome</keyword>
<evidence type="ECO:0000256" key="3">
    <source>
        <dbReference type="ARBA" id="ARBA00022801"/>
    </source>
</evidence>
<evidence type="ECO:0000256" key="2">
    <source>
        <dbReference type="ARBA" id="ARBA00022670"/>
    </source>
</evidence>
<dbReference type="GO" id="GO:0006508">
    <property type="term" value="P:proteolysis"/>
    <property type="evidence" value="ECO:0007669"/>
    <property type="project" value="UniProtKB-KW"/>
</dbReference>
<evidence type="ECO:0000313" key="7">
    <source>
        <dbReference type="Proteomes" id="UP000077202"/>
    </source>
</evidence>
<dbReference type="SMART" id="SM01179">
    <property type="entry name" value="DUF862"/>
    <property type="match status" value="1"/>
</dbReference>
<name>A0A176VL58_MARPO</name>
<keyword evidence="3" id="KW-0378">Hydrolase</keyword>
<dbReference type="EMBL" id="LVLJ01003355">
    <property type="protein sequence ID" value="OAE21664.1"/>
    <property type="molecule type" value="Genomic_DNA"/>
</dbReference>
<dbReference type="Proteomes" id="UP000077202">
    <property type="component" value="Unassembled WGS sequence"/>
</dbReference>
<protein>
    <recommendedName>
        <fullName evidence="5">PPPDE domain-containing protein</fullName>
    </recommendedName>
</protein>
<organism evidence="6 7">
    <name type="scientific">Marchantia polymorpha subsp. ruderalis</name>
    <dbReference type="NCBI Taxonomy" id="1480154"/>
    <lineage>
        <taxon>Eukaryota</taxon>
        <taxon>Viridiplantae</taxon>
        <taxon>Streptophyta</taxon>
        <taxon>Embryophyta</taxon>
        <taxon>Marchantiophyta</taxon>
        <taxon>Marchantiopsida</taxon>
        <taxon>Marchantiidae</taxon>
        <taxon>Marchantiales</taxon>
        <taxon>Marchantiaceae</taxon>
        <taxon>Marchantia</taxon>
    </lineage>
</organism>
<feature type="region of interest" description="Disordered" evidence="4">
    <location>
        <begin position="179"/>
        <end position="241"/>
    </location>
</feature>
<evidence type="ECO:0000259" key="5">
    <source>
        <dbReference type="PROSITE" id="PS51858"/>
    </source>
</evidence>
<dbReference type="Gene3D" id="3.90.1720.30">
    <property type="entry name" value="PPPDE domains"/>
    <property type="match status" value="1"/>
</dbReference>
<dbReference type="PANTHER" id="PTHR12378">
    <property type="entry name" value="DESUMOYLATING ISOPEPTIDASE"/>
    <property type="match status" value="1"/>
</dbReference>
<comment type="similarity">
    <text evidence="1">Belongs to the DeSI family.</text>
</comment>
<comment type="caution">
    <text evidence="6">The sequence shown here is derived from an EMBL/GenBank/DDBJ whole genome shotgun (WGS) entry which is preliminary data.</text>
</comment>
<keyword evidence="2" id="KW-0645">Protease</keyword>
<dbReference type="AlphaFoldDB" id="A0A176VL58"/>